<protein>
    <submittedName>
        <fullName evidence="2">DNA-binding protein</fullName>
    </submittedName>
</protein>
<name>A0A345ZVQ4_9HYPH</name>
<dbReference type="Gene3D" id="3.40.50.300">
    <property type="entry name" value="P-loop containing nucleotide triphosphate hydrolases"/>
    <property type="match status" value="1"/>
</dbReference>
<evidence type="ECO:0000259" key="1">
    <source>
        <dbReference type="Pfam" id="PF01636"/>
    </source>
</evidence>
<dbReference type="InterPro" id="IPR027417">
    <property type="entry name" value="P-loop_NTPase"/>
</dbReference>
<dbReference type="Pfam" id="PF01636">
    <property type="entry name" value="APH"/>
    <property type="match status" value="1"/>
</dbReference>
<proteinExistence type="predicted"/>
<evidence type="ECO:0000313" key="3">
    <source>
        <dbReference type="Proteomes" id="UP000254889"/>
    </source>
</evidence>
<dbReference type="Pfam" id="PF13671">
    <property type="entry name" value="AAA_33"/>
    <property type="match status" value="1"/>
</dbReference>
<feature type="domain" description="Aminoglycoside phosphotransferase" evidence="1">
    <location>
        <begin position="61"/>
        <end position="276"/>
    </location>
</feature>
<keyword evidence="3" id="KW-1185">Reference proteome</keyword>
<dbReference type="OrthoDB" id="9810277at2"/>
<accession>A0A345ZVQ4</accession>
<dbReference type="InterPro" id="IPR011009">
    <property type="entry name" value="Kinase-like_dom_sf"/>
</dbReference>
<dbReference type="SUPFAM" id="SSF56112">
    <property type="entry name" value="Protein kinase-like (PK-like)"/>
    <property type="match status" value="1"/>
</dbReference>
<evidence type="ECO:0000313" key="2">
    <source>
        <dbReference type="EMBL" id="AXK81001.1"/>
    </source>
</evidence>
<dbReference type="InterPro" id="IPR002575">
    <property type="entry name" value="Aminoglycoside_PTrfase"/>
</dbReference>
<dbReference type="EMBL" id="CP031417">
    <property type="protein sequence ID" value="AXK81001.1"/>
    <property type="molecule type" value="Genomic_DNA"/>
</dbReference>
<reference evidence="2 3" key="1">
    <citation type="submission" date="2018-07" db="EMBL/GenBank/DDBJ databases">
        <authorList>
            <person name="Quirk P.G."/>
            <person name="Krulwich T.A."/>
        </authorList>
    </citation>
    <scope>NUCLEOTIDE SEQUENCE [LARGE SCALE GENOMIC DNA]</scope>
    <source>
        <strain evidence="2 3">CC-BB4</strain>
    </source>
</reference>
<dbReference type="Proteomes" id="UP000254889">
    <property type="component" value="Chromosome"/>
</dbReference>
<dbReference type="InterPro" id="IPR052732">
    <property type="entry name" value="Cell-binding_unc_protein"/>
</dbReference>
<keyword evidence="2" id="KW-0238">DNA-binding</keyword>
<dbReference type="RefSeq" id="WP_115691195.1">
    <property type="nucleotide sequence ID" value="NZ_CP031417.1"/>
</dbReference>
<dbReference type="GO" id="GO:0003677">
    <property type="term" value="F:DNA binding"/>
    <property type="evidence" value="ECO:0007669"/>
    <property type="project" value="UniProtKB-KW"/>
</dbReference>
<dbReference type="KEGG" id="ptaw:DW352_11060"/>
<dbReference type="PANTHER" id="PTHR43883:SF1">
    <property type="entry name" value="GLUCONOKINASE"/>
    <property type="match status" value="1"/>
</dbReference>
<dbReference type="SUPFAM" id="SSF52540">
    <property type="entry name" value="P-loop containing nucleoside triphosphate hydrolases"/>
    <property type="match status" value="1"/>
</dbReference>
<dbReference type="AlphaFoldDB" id="A0A345ZVQ4"/>
<organism evidence="2 3">
    <name type="scientific">Pseudolabrys taiwanensis</name>
    <dbReference type="NCBI Taxonomy" id="331696"/>
    <lineage>
        <taxon>Bacteria</taxon>
        <taxon>Pseudomonadati</taxon>
        <taxon>Pseudomonadota</taxon>
        <taxon>Alphaproteobacteria</taxon>
        <taxon>Hyphomicrobiales</taxon>
        <taxon>Xanthobacteraceae</taxon>
        <taxon>Pseudolabrys</taxon>
    </lineage>
</organism>
<gene>
    <name evidence="2" type="ORF">DW352_11060</name>
</gene>
<dbReference type="Gene3D" id="3.90.1200.10">
    <property type="match status" value="1"/>
</dbReference>
<dbReference type="PANTHER" id="PTHR43883">
    <property type="entry name" value="SLR0207 PROTEIN"/>
    <property type="match status" value="1"/>
</dbReference>
<sequence length="507" mass="54632">MTGNDQQAVIDFLGAAGTHGGQKVARVDTHAAAVFLAPDRVLKIKRAVKFPFLDFSTLEKRKAACEAELEVNRPFAPAIYKRVVPITRGRDGTLAIGGDGAPVEWAVEMARFDETQTLDHLAAAGRIDAALADALGRAVAAAHARVPVVRDFGFVEALTEIVRQNDLELRDAPDLFDTDAVAALTGKTQTALARLTPLLAHRERDGFVRRCHGDLHLGNIVLIDGRPTLFDAIEFDERIATSDVFYDLAFLLMDLIERGLVDQANIVLNRYLLAAAHDDNLDALAALPLFMSVRAAIRAKVTAARRKHASSPEEAAQSARDYFTLASRLIEPPPPCVVAVGGLSGTGKSVLARALAPHLPPLPGAVVLRSDIERKRLFNAGETEKLPPAGYTQDVTVKVYATLAAKAARVIAAGHSALVDAVFAKAEERDAIAGAAHNIPFHGLFLTADLKTRVVRVGARVADASDADADVARRQEHYQLGPLHWRDVDASGTPDETLQRARHLLKL</sequence>